<evidence type="ECO:0000313" key="3">
    <source>
        <dbReference type="Proteomes" id="UP001546774"/>
    </source>
</evidence>
<organism evidence="2 3">
    <name type="scientific">Lachnospira intestinalis</name>
    <dbReference type="NCBI Taxonomy" id="3133158"/>
    <lineage>
        <taxon>Bacteria</taxon>
        <taxon>Bacillati</taxon>
        <taxon>Bacillota</taxon>
        <taxon>Clostridia</taxon>
        <taxon>Lachnospirales</taxon>
        <taxon>Lachnospiraceae</taxon>
        <taxon>Lachnospira</taxon>
    </lineage>
</organism>
<comment type="caution">
    <text evidence="2">The sequence shown here is derived from an EMBL/GenBank/DDBJ whole genome shotgun (WGS) entry which is preliminary data.</text>
</comment>
<feature type="coiled-coil region" evidence="1">
    <location>
        <begin position="175"/>
        <end position="209"/>
    </location>
</feature>
<accession>A0ABV1H5W8</accession>
<proteinExistence type="predicted"/>
<keyword evidence="1" id="KW-0175">Coiled coil</keyword>
<reference evidence="2" key="1">
    <citation type="submission" date="2024-03" db="EMBL/GenBank/DDBJ databases">
        <title>Human intestinal bacterial collection.</title>
        <authorList>
            <person name="Pauvert C."/>
            <person name="Hitch T.C.A."/>
            <person name="Clavel T."/>
        </authorList>
    </citation>
    <scope>NUCLEOTIDE SEQUENCE [LARGE SCALE GENOMIC DNA]</scope>
    <source>
        <strain evidence="2">CLA-AA-H89B</strain>
    </source>
</reference>
<dbReference type="EMBL" id="JBBMFS010000006">
    <property type="protein sequence ID" value="MEQ2555091.1"/>
    <property type="molecule type" value="Genomic_DNA"/>
</dbReference>
<dbReference type="Proteomes" id="UP001546774">
    <property type="component" value="Unassembled WGS sequence"/>
</dbReference>
<evidence type="ECO:0000313" key="2">
    <source>
        <dbReference type="EMBL" id="MEQ2555091.1"/>
    </source>
</evidence>
<evidence type="ECO:0008006" key="4">
    <source>
        <dbReference type="Google" id="ProtNLM"/>
    </source>
</evidence>
<sequence>MVNTPYDDVFRTLLTDCTALIIPVVNELFHTSYTGKETIHLLQNEHFIKLPDGSEQERITDSSFEILGRERKRYHVECQSTEDGSMIVRMFEYDTQLALENREVTAGALVVHFPDSAIVALRHTKNTPEVMTVMIRTPGGEVSYAVPVLKVRQYTVEEIFEKKLYFLIPFHIFVYEKSFKELEENSEKLAKLEEEYTAIVNRLEEDRKNGDLNEYEKVTILEMSDTVIKHLAAKYEKVRKGVGESMGGKVLEYEAKDILNRGRAEGRDEGRREGRAEGEITGMKKAKMQLAVKLLQAGNSVAYVADLTELPEETVQKLSQAVECEDE</sequence>
<protein>
    <recommendedName>
        <fullName evidence="4">Rpn family recombination-promoting nuclease/putative transposase</fullName>
    </recommendedName>
</protein>
<keyword evidence="3" id="KW-1185">Reference proteome</keyword>
<evidence type="ECO:0000256" key="1">
    <source>
        <dbReference type="SAM" id="Coils"/>
    </source>
</evidence>
<gene>
    <name evidence="2" type="ORF">WMO37_08750</name>
</gene>
<name>A0ABV1H5W8_9FIRM</name>